<dbReference type="OrthoDB" id="297643at2759"/>
<gene>
    <name evidence="2" type="ORF">VICG_01421</name>
</gene>
<name>L2GMM5_VITCO</name>
<evidence type="ECO:0000313" key="2">
    <source>
        <dbReference type="EMBL" id="ELA41557.1"/>
    </source>
</evidence>
<evidence type="ECO:0000313" key="3">
    <source>
        <dbReference type="Proteomes" id="UP000011082"/>
    </source>
</evidence>
<protein>
    <recommendedName>
        <fullName evidence="1">DOP1-like C-terminal domain-containing protein</fullName>
    </recommendedName>
</protein>
<proteinExistence type="predicted"/>
<dbReference type="HOGENOM" id="CLU_460195_0_0_1"/>
<organism evidence="2 3">
    <name type="scientific">Vittaforma corneae (strain ATCC 50505)</name>
    <name type="common">Microsporidian parasite</name>
    <name type="synonym">Nosema corneum</name>
    <dbReference type="NCBI Taxonomy" id="993615"/>
    <lineage>
        <taxon>Eukaryota</taxon>
        <taxon>Fungi</taxon>
        <taxon>Fungi incertae sedis</taxon>
        <taxon>Microsporidia</taxon>
        <taxon>Nosematidae</taxon>
        <taxon>Vittaforma</taxon>
    </lineage>
</organism>
<dbReference type="VEuPathDB" id="MicrosporidiaDB:VICG_01421"/>
<dbReference type="RefSeq" id="XP_007604867.1">
    <property type="nucleotide sequence ID" value="XM_007604805.1"/>
</dbReference>
<dbReference type="GeneID" id="19882132"/>
<dbReference type="Proteomes" id="UP000011082">
    <property type="component" value="Unassembled WGS sequence"/>
</dbReference>
<feature type="domain" description="DOP1-like C-terminal" evidence="1">
    <location>
        <begin position="287"/>
        <end position="471"/>
    </location>
</feature>
<evidence type="ECO:0000259" key="1">
    <source>
        <dbReference type="Pfam" id="PF24598"/>
    </source>
</evidence>
<dbReference type="Pfam" id="PF24598">
    <property type="entry name" value="DOP1_C"/>
    <property type="match status" value="1"/>
</dbReference>
<dbReference type="InterPro" id="IPR056457">
    <property type="entry name" value="DOP1_C"/>
</dbReference>
<dbReference type="AlphaFoldDB" id="L2GMM5"/>
<dbReference type="EMBL" id="JH370142">
    <property type="protein sequence ID" value="ELA41557.1"/>
    <property type="molecule type" value="Genomic_DNA"/>
</dbReference>
<keyword evidence="3" id="KW-1185">Reference proteome</keyword>
<accession>L2GMM5</accession>
<reference evidence="3" key="1">
    <citation type="submission" date="2011-05" db="EMBL/GenBank/DDBJ databases">
        <title>The genome sequence of Vittaforma corneae strain ATCC 50505.</title>
        <authorList>
            <consortium name="The Broad Institute Genome Sequencing Platform"/>
            <person name="Cuomo C."/>
            <person name="Didier E."/>
            <person name="Bowers L."/>
            <person name="Young S.K."/>
            <person name="Zeng Q."/>
            <person name="Gargeya S."/>
            <person name="Fitzgerald M."/>
            <person name="Haas B."/>
            <person name="Abouelleil A."/>
            <person name="Alvarado L."/>
            <person name="Arachchi H.M."/>
            <person name="Berlin A."/>
            <person name="Chapman S.B."/>
            <person name="Gearin G."/>
            <person name="Goldberg J."/>
            <person name="Griggs A."/>
            <person name="Gujja S."/>
            <person name="Hansen M."/>
            <person name="Heiman D."/>
            <person name="Howarth C."/>
            <person name="Larimer J."/>
            <person name="Lui A."/>
            <person name="MacDonald P.J.P."/>
            <person name="McCowen C."/>
            <person name="Montmayeur A."/>
            <person name="Murphy C."/>
            <person name="Neiman D."/>
            <person name="Pearson M."/>
            <person name="Priest M."/>
            <person name="Roberts A."/>
            <person name="Saif S."/>
            <person name="Shea T."/>
            <person name="Sisk P."/>
            <person name="Stolte C."/>
            <person name="Sykes S."/>
            <person name="Wortman J."/>
            <person name="Nusbaum C."/>
            <person name="Birren B."/>
        </authorList>
    </citation>
    <scope>NUCLEOTIDE SEQUENCE [LARGE SCALE GENOMIC DNA]</scope>
    <source>
        <strain evidence="3">ATCC 50505</strain>
    </source>
</reference>
<dbReference type="InParanoid" id="L2GMM5"/>
<sequence>MHFYKPILAQISDMPIKESFFAYFIDPGTKCSVDTMLEALQYILPIKSIKKDELFRKCFLMMAEECKRFCAIYKKIKGYYRRIDKKYLMDEDGSIPKENEEEDPLLASKFSFKAKITESELSTLADLDDKTSLPSLVLVRCCGLENVKSLAENLFSKNPMLFVGSMPNNYTALYLFGALPFKAELYEKILTSIKSTKLSTEIFQMLTKLLPLEIKTDIIRAKAEYIKNTFGMHEPNVKTMKMLLELFKYTPSSDLLRIIISNIIHSLIVKAEYLLRYPNTSFDEEIKILEKIIKTPSFSSCAINLLKNCCFTILTSKEYQDKALELVHMYLQCNPNCKVFIDAYINYFYRNFFDFGVLIKMKIFEVISSSPSFDAFGIINSLIAGMEPSIFSTVQSEELQRINNLKRMSFLILSQPRNKFSSMSDIFVKIINDLINSTPEIRIELIRFSTILMLKVDNHYLQTLFPILVADFMISVFTKDLRVVKEIFRFVDVSIWLNSSVFTFKVLFGENHTFYNQLKSQILYETPDKLEIDLSARKLPNFLVIAFDKISSWSQLSLYLKNAPSYYNYIEFHMVERDYEWVIRDIGLSYGDN</sequence>